<gene>
    <name evidence="5" type="primary">rplJ</name>
    <name evidence="7" type="ORF">C4B24_00075</name>
</gene>
<reference evidence="7 8" key="1">
    <citation type="submission" date="2018-02" db="EMBL/GenBank/DDBJ databases">
        <title>Mycoplasma marinum and Mycoplasma todarodis sp. nov., moderately halophilic and psychrotolerant mycoplasmas isolated from cephalopods.</title>
        <authorList>
            <person name="Viver T."/>
        </authorList>
    </citation>
    <scope>NUCLEOTIDE SEQUENCE [LARGE SCALE GENOMIC DNA]</scope>
    <source>
        <strain evidence="7 8">PE</strain>
    </source>
</reference>
<dbReference type="Proteomes" id="UP000294192">
    <property type="component" value="Unassembled WGS sequence"/>
</dbReference>
<dbReference type="RefSeq" id="WP_131598201.1">
    <property type="nucleotide sequence ID" value="NZ_CBDBYK010000003.1"/>
</dbReference>
<name>A0A4R0XW07_9MOLU</name>
<dbReference type="InterPro" id="IPR047865">
    <property type="entry name" value="Ribosomal_uL10_bac_type"/>
</dbReference>
<evidence type="ECO:0000256" key="4">
    <source>
        <dbReference type="ARBA" id="ARBA00035202"/>
    </source>
</evidence>
<dbReference type="CDD" id="cd05797">
    <property type="entry name" value="Ribosomal_L10"/>
    <property type="match status" value="1"/>
</dbReference>
<keyword evidence="5" id="KW-0694">RNA-binding</keyword>
<dbReference type="Gene3D" id="3.30.70.1730">
    <property type="match status" value="1"/>
</dbReference>
<comment type="caution">
    <text evidence="7">The sequence shown here is derived from an EMBL/GenBank/DDBJ whole genome shotgun (WGS) entry which is preliminary data.</text>
</comment>
<evidence type="ECO:0000256" key="6">
    <source>
        <dbReference type="SAM" id="MobiDB-lite"/>
    </source>
</evidence>
<keyword evidence="5" id="KW-0699">rRNA-binding</keyword>
<dbReference type="HAMAP" id="MF_00362">
    <property type="entry name" value="Ribosomal_uL10"/>
    <property type="match status" value="1"/>
</dbReference>
<keyword evidence="3 5" id="KW-0687">Ribonucleoprotein</keyword>
<protein>
    <recommendedName>
        <fullName evidence="4 5">Large ribosomal subunit protein uL10</fullName>
    </recommendedName>
</protein>
<comment type="subunit">
    <text evidence="5">Part of the ribosomal stalk of the 50S ribosomal subunit. The N-terminus interacts with L11 and the large rRNA to form the base of the stalk. The C-terminus forms an elongated spine to which L12 dimers bind in a sequential fashion forming a multimeric L10(L12)X complex.</text>
</comment>
<keyword evidence="8" id="KW-1185">Reference proteome</keyword>
<organism evidence="7 8">
    <name type="scientific">Mycoplasma marinum</name>
    <dbReference type="NCBI Taxonomy" id="1937190"/>
    <lineage>
        <taxon>Bacteria</taxon>
        <taxon>Bacillati</taxon>
        <taxon>Mycoplasmatota</taxon>
        <taxon>Mollicutes</taxon>
        <taxon>Mycoplasmataceae</taxon>
        <taxon>Mycoplasma</taxon>
    </lineage>
</organism>
<dbReference type="GO" id="GO:0006412">
    <property type="term" value="P:translation"/>
    <property type="evidence" value="ECO:0007669"/>
    <property type="project" value="UniProtKB-UniRule"/>
</dbReference>
<dbReference type="GO" id="GO:0015934">
    <property type="term" value="C:large ribosomal subunit"/>
    <property type="evidence" value="ECO:0007669"/>
    <property type="project" value="InterPro"/>
</dbReference>
<dbReference type="Pfam" id="PF00466">
    <property type="entry name" value="Ribosomal_L10"/>
    <property type="match status" value="1"/>
</dbReference>
<proteinExistence type="inferred from homology"/>
<sequence length="192" mass="20889">MSALRQAKEAQVQEISTKISTSAGLVIAEYHGLTVTELQELRTLAEEKDVELKVYKNRIFKIAAKENGIEAINEELVGPNIFAFGKTDDISPAKVLAEFAKKHEQLKLKAGTYEGQVIGLEEVLKVATLPSLEEALTMLAMSMMAPLKYTSVGLNTLVEEGHIGGAAAAVEETAPVETKEETKEDETKEEAK</sequence>
<dbReference type="InterPro" id="IPR002363">
    <property type="entry name" value="Ribosomal_uL10_CS_bac"/>
</dbReference>
<comment type="similarity">
    <text evidence="1 5">Belongs to the universal ribosomal protein uL10 family.</text>
</comment>
<dbReference type="InterPro" id="IPR001790">
    <property type="entry name" value="Ribosomal_uL10"/>
</dbReference>
<evidence type="ECO:0000256" key="2">
    <source>
        <dbReference type="ARBA" id="ARBA00022980"/>
    </source>
</evidence>
<feature type="region of interest" description="Disordered" evidence="6">
    <location>
        <begin position="168"/>
        <end position="192"/>
    </location>
</feature>
<dbReference type="OrthoDB" id="9808307at2"/>
<evidence type="ECO:0000313" key="7">
    <source>
        <dbReference type="EMBL" id="TCG11997.1"/>
    </source>
</evidence>
<feature type="compositionally biased region" description="Basic and acidic residues" evidence="6">
    <location>
        <begin position="177"/>
        <end position="192"/>
    </location>
</feature>
<evidence type="ECO:0000256" key="5">
    <source>
        <dbReference type="HAMAP-Rule" id="MF_00362"/>
    </source>
</evidence>
<dbReference type="PROSITE" id="PS01109">
    <property type="entry name" value="RIBOSOMAL_L10"/>
    <property type="match status" value="1"/>
</dbReference>
<dbReference type="GO" id="GO:0003735">
    <property type="term" value="F:structural constituent of ribosome"/>
    <property type="evidence" value="ECO:0007669"/>
    <property type="project" value="InterPro"/>
</dbReference>
<evidence type="ECO:0000313" key="8">
    <source>
        <dbReference type="Proteomes" id="UP000294192"/>
    </source>
</evidence>
<accession>A0A4R0XW07</accession>
<keyword evidence="2 5" id="KW-0689">Ribosomal protein</keyword>
<dbReference type="SUPFAM" id="SSF160369">
    <property type="entry name" value="Ribosomal protein L10-like"/>
    <property type="match status" value="1"/>
</dbReference>
<dbReference type="PANTHER" id="PTHR11560">
    <property type="entry name" value="39S RIBOSOMAL PROTEIN L10, MITOCHONDRIAL"/>
    <property type="match status" value="1"/>
</dbReference>
<dbReference type="GO" id="GO:0070180">
    <property type="term" value="F:large ribosomal subunit rRNA binding"/>
    <property type="evidence" value="ECO:0007669"/>
    <property type="project" value="UniProtKB-UniRule"/>
</dbReference>
<dbReference type="InterPro" id="IPR043141">
    <property type="entry name" value="Ribosomal_uL10-like_sf"/>
</dbReference>
<evidence type="ECO:0000256" key="1">
    <source>
        <dbReference type="ARBA" id="ARBA00008889"/>
    </source>
</evidence>
<dbReference type="NCBIfam" id="NF000955">
    <property type="entry name" value="PRK00099.1-1"/>
    <property type="match status" value="1"/>
</dbReference>
<evidence type="ECO:0000256" key="3">
    <source>
        <dbReference type="ARBA" id="ARBA00023274"/>
    </source>
</evidence>
<dbReference type="EMBL" id="PSZO01000001">
    <property type="protein sequence ID" value="TCG11997.1"/>
    <property type="molecule type" value="Genomic_DNA"/>
</dbReference>
<comment type="function">
    <text evidence="5">Forms part of the ribosomal stalk, playing a central role in the interaction of the ribosome with GTP-bound translation factors.</text>
</comment>
<dbReference type="AlphaFoldDB" id="A0A4R0XW07"/>
<dbReference type="InterPro" id="IPR022973">
    <property type="entry name" value="Ribosomal_uL10_bac"/>
</dbReference>